<dbReference type="Proteomes" id="UP001313282">
    <property type="component" value="Unassembled WGS sequence"/>
</dbReference>
<proteinExistence type="predicted"/>
<keyword evidence="1" id="KW-1133">Transmembrane helix</keyword>
<feature type="transmembrane region" description="Helical" evidence="1">
    <location>
        <begin position="78"/>
        <end position="94"/>
    </location>
</feature>
<name>A0AAN8NLK5_9PEZI</name>
<organism evidence="2 3">
    <name type="scientific">Orbilia javanica</name>
    <dbReference type="NCBI Taxonomy" id="47235"/>
    <lineage>
        <taxon>Eukaryota</taxon>
        <taxon>Fungi</taxon>
        <taxon>Dikarya</taxon>
        <taxon>Ascomycota</taxon>
        <taxon>Pezizomycotina</taxon>
        <taxon>Orbiliomycetes</taxon>
        <taxon>Orbiliales</taxon>
        <taxon>Orbiliaceae</taxon>
        <taxon>Orbilia</taxon>
    </lineage>
</organism>
<comment type="caution">
    <text evidence="2">The sequence shown here is derived from an EMBL/GenBank/DDBJ whole genome shotgun (WGS) entry which is preliminary data.</text>
</comment>
<evidence type="ECO:0000256" key="1">
    <source>
        <dbReference type="SAM" id="Phobius"/>
    </source>
</evidence>
<reference evidence="2 3" key="1">
    <citation type="submission" date="2019-10" db="EMBL/GenBank/DDBJ databases">
        <authorList>
            <person name="Palmer J.M."/>
        </authorList>
    </citation>
    <scope>NUCLEOTIDE SEQUENCE [LARGE SCALE GENOMIC DNA]</scope>
    <source>
        <strain evidence="2 3">TWF718</strain>
    </source>
</reference>
<accession>A0AAN8NLK5</accession>
<protein>
    <submittedName>
        <fullName evidence="2">Uncharacterized protein</fullName>
    </submittedName>
</protein>
<feature type="transmembrane region" description="Helical" evidence="1">
    <location>
        <begin position="100"/>
        <end position="118"/>
    </location>
</feature>
<gene>
    <name evidence="2" type="ORF">TWF718_003210</name>
</gene>
<evidence type="ECO:0000313" key="3">
    <source>
        <dbReference type="Proteomes" id="UP001313282"/>
    </source>
</evidence>
<evidence type="ECO:0000313" key="2">
    <source>
        <dbReference type="EMBL" id="KAK6331019.1"/>
    </source>
</evidence>
<sequence length="119" mass="13083">MATALKVTALLNGLIAIGHAVKGIEMFVQNKTHYQTLPRVTTTQYQIGWYQGCALFSIIALLNLRWSTTGLDHTTDKLIAVLVSGTYLCSSYFYRTVNDSAQWLTFVGGAAQIYAAFIA</sequence>
<dbReference type="EMBL" id="JAVHNR010000011">
    <property type="protein sequence ID" value="KAK6331019.1"/>
    <property type="molecule type" value="Genomic_DNA"/>
</dbReference>
<keyword evidence="1" id="KW-0472">Membrane</keyword>
<keyword evidence="3" id="KW-1185">Reference proteome</keyword>
<dbReference type="AlphaFoldDB" id="A0AAN8NLK5"/>
<keyword evidence="1" id="KW-0812">Transmembrane</keyword>
<feature type="transmembrane region" description="Helical" evidence="1">
    <location>
        <begin position="47"/>
        <end position="66"/>
    </location>
</feature>